<protein>
    <submittedName>
        <fullName evidence="2">Serine hydrolase</fullName>
    </submittedName>
</protein>
<dbReference type="Proteomes" id="UP000552038">
    <property type="component" value="Unassembled WGS sequence"/>
</dbReference>
<sequence length="613" mass="68673">MAYEWQARHGLSSAQYQAEFNSLVSQGYRLIDINGYSVGGVDRYAAIWEKSPGYEWQARHGLSSADHQTLFTTLTSQGYRPICVSGYEVAGTDRYASLWYKVSGPEWRARHGMTPAQYQAEFDTLTSQGFRPIDVCGYTVAGQPRFAAIWDKSQVTNWAARHGMNAAEYQSEFANWSSQGFLLWRISGYEVAGQNFYAAIWIKGPHLTWWSRHGLSDAEYQTEFNSMLARGFRLVKVNGYPLRGEARYAAIWHKPYLSDDDQSFIRQTVTTFMNNHRVPGASLALTQFGRLVFAQGYGLANQAANEPVTTSTLFRIASVSKPITSVAVFKLIEAGLLNLGDRVFGPNAILGTIYGTQPYGANINQITVQHLLEHTSGWAQSQDPMFSHFNLNQHELITWMLDNSPLTFVPGQTFDYLNFGYCVLGRVIEQVSGTSYADYVRQHVLAPCGISDMHIAGDTLAERRPNEAVYYTQSGWNPYAIRVSRMDAHGGWIASATDLARFLVHVDRFPTKPDILSSGSLATMYTPTTASRADGSPVNYAKGWNIHPSGNYWHDGDLPGTASIAVRTNDGFCWAVLVNSRNDAQLQNMRSDLDNLMWTIVGRIRDWPSFDLF</sequence>
<gene>
    <name evidence="2" type="ORF">HMI46_09555</name>
</gene>
<dbReference type="InterPro" id="IPR050491">
    <property type="entry name" value="AmpC-like"/>
</dbReference>
<evidence type="ECO:0000313" key="2">
    <source>
        <dbReference type="EMBL" id="NOJ70799.1"/>
    </source>
</evidence>
<comment type="caution">
    <text evidence="2">The sequence shown here is derived from an EMBL/GenBank/DDBJ whole genome shotgun (WGS) entry which is preliminary data.</text>
</comment>
<dbReference type="InterPro" id="IPR001466">
    <property type="entry name" value="Beta-lactam-related"/>
</dbReference>
<organism evidence="2 3">
    <name type="scientific">Paenibacillus alvei</name>
    <name type="common">Bacillus alvei</name>
    <dbReference type="NCBI Taxonomy" id="44250"/>
    <lineage>
        <taxon>Bacteria</taxon>
        <taxon>Bacillati</taxon>
        <taxon>Bacillota</taxon>
        <taxon>Bacilli</taxon>
        <taxon>Bacillales</taxon>
        <taxon>Paenibacillaceae</taxon>
        <taxon>Paenibacillus</taxon>
    </lineage>
</organism>
<dbReference type="AlphaFoldDB" id="A0AAP6ZY10"/>
<reference evidence="2 3" key="1">
    <citation type="submission" date="2020-05" db="EMBL/GenBank/DDBJ databases">
        <title>Whole genome sequencing and identification of novel metabolites from Paenibacillus alvei strain JR949.</title>
        <authorList>
            <person name="Rajendhran J."/>
            <person name="Sree Pranav P."/>
            <person name="Mahalakshmi B."/>
            <person name="Karthikeyan R."/>
        </authorList>
    </citation>
    <scope>NUCLEOTIDE SEQUENCE [LARGE SCALE GENOMIC DNA]</scope>
    <source>
        <strain evidence="2 3">JR949</strain>
    </source>
</reference>
<keyword evidence="2" id="KW-0378">Hydrolase</keyword>
<evidence type="ECO:0000313" key="3">
    <source>
        <dbReference type="Proteomes" id="UP000552038"/>
    </source>
</evidence>
<dbReference type="Pfam" id="PF17660">
    <property type="entry name" value="BTRD1"/>
    <property type="match status" value="5"/>
</dbReference>
<evidence type="ECO:0000259" key="1">
    <source>
        <dbReference type="Pfam" id="PF00144"/>
    </source>
</evidence>
<dbReference type="SUPFAM" id="SSF56601">
    <property type="entry name" value="beta-lactamase/transpeptidase-like"/>
    <property type="match status" value="1"/>
</dbReference>
<dbReference type="GO" id="GO:0016787">
    <property type="term" value="F:hydrolase activity"/>
    <property type="evidence" value="ECO:0007669"/>
    <property type="project" value="UniProtKB-KW"/>
</dbReference>
<dbReference type="EMBL" id="JABFOR010000008">
    <property type="protein sequence ID" value="NOJ70799.1"/>
    <property type="molecule type" value="Genomic_DNA"/>
</dbReference>
<feature type="domain" description="Beta-lactamase-related" evidence="1">
    <location>
        <begin position="265"/>
        <end position="588"/>
    </location>
</feature>
<name>A0AAP6ZY10_PAEAL</name>
<dbReference type="Pfam" id="PF00144">
    <property type="entry name" value="Beta-lactamase"/>
    <property type="match status" value="1"/>
</dbReference>
<dbReference type="PANTHER" id="PTHR46825">
    <property type="entry name" value="D-ALANYL-D-ALANINE-CARBOXYPEPTIDASE/ENDOPEPTIDASE AMPH"/>
    <property type="match status" value="1"/>
</dbReference>
<dbReference type="PANTHER" id="PTHR46825:SF7">
    <property type="entry name" value="D-ALANYL-D-ALANINE CARBOXYPEPTIDASE"/>
    <property type="match status" value="1"/>
</dbReference>
<dbReference type="InterPro" id="IPR012338">
    <property type="entry name" value="Beta-lactam/transpept-like"/>
</dbReference>
<dbReference type="Gene3D" id="3.40.710.10">
    <property type="entry name" value="DD-peptidase/beta-lactamase superfamily"/>
    <property type="match status" value="1"/>
</dbReference>
<dbReference type="RefSeq" id="WP_171416341.1">
    <property type="nucleotide sequence ID" value="NZ_JABFOR010000008.1"/>
</dbReference>
<proteinExistence type="predicted"/>
<dbReference type="InterPro" id="IPR049511">
    <property type="entry name" value="PGH-like_rpt"/>
</dbReference>
<accession>A0AAP6ZY10</accession>